<evidence type="ECO:0000313" key="1">
    <source>
        <dbReference type="EMBL" id="MFC0315828.1"/>
    </source>
</evidence>
<evidence type="ECO:0008006" key="3">
    <source>
        <dbReference type="Google" id="ProtNLM"/>
    </source>
</evidence>
<dbReference type="EMBL" id="JBHLWV010000023">
    <property type="protein sequence ID" value="MFC0315828.1"/>
    <property type="molecule type" value="Genomic_DNA"/>
</dbReference>
<comment type="caution">
    <text evidence="1">The sequence shown here is derived from an EMBL/GenBank/DDBJ whole genome shotgun (WGS) entry which is preliminary data.</text>
</comment>
<accession>A0ABV6HAB2</accession>
<sequence>MTSLTPDQLRAMAADWRTHGRSAAALSFADGLAPAPDCASLAGLLRCTRAAEAAADRYGAALDGLAAAVHRFADLAQTADADAAAKILSASRP</sequence>
<proteinExistence type="predicted"/>
<name>A0ABV6HAB2_9ACTN</name>
<reference evidence="1 2" key="1">
    <citation type="submission" date="2024-09" db="EMBL/GenBank/DDBJ databases">
        <authorList>
            <person name="Sun Q."/>
            <person name="Mori K."/>
        </authorList>
    </citation>
    <scope>NUCLEOTIDE SEQUENCE [LARGE SCALE GENOMIC DNA]</scope>
    <source>
        <strain evidence="1 2">CCM 7957</strain>
    </source>
</reference>
<keyword evidence="2" id="KW-1185">Reference proteome</keyword>
<organism evidence="1 2">
    <name type="scientific">Gordonia phosphorivorans</name>
    <dbReference type="NCBI Taxonomy" id="1056982"/>
    <lineage>
        <taxon>Bacteria</taxon>
        <taxon>Bacillati</taxon>
        <taxon>Actinomycetota</taxon>
        <taxon>Actinomycetes</taxon>
        <taxon>Mycobacteriales</taxon>
        <taxon>Gordoniaceae</taxon>
        <taxon>Gordonia</taxon>
    </lineage>
</organism>
<evidence type="ECO:0000313" key="2">
    <source>
        <dbReference type="Proteomes" id="UP001589783"/>
    </source>
</evidence>
<dbReference type="RefSeq" id="WP_382364911.1">
    <property type="nucleotide sequence ID" value="NZ_JBHLWV010000023.1"/>
</dbReference>
<protein>
    <recommendedName>
        <fullName evidence="3">ESX-1 secretion-associated protein</fullName>
    </recommendedName>
</protein>
<dbReference type="Proteomes" id="UP001589783">
    <property type="component" value="Unassembled WGS sequence"/>
</dbReference>
<gene>
    <name evidence="1" type="ORF">ACFFJD_13305</name>
</gene>